<dbReference type="Gene3D" id="1.10.510.10">
    <property type="entry name" value="Transferase(Phosphotransferase) domain 1"/>
    <property type="match status" value="1"/>
</dbReference>
<protein>
    <recommendedName>
        <fullName evidence="3">Protein kinase domain-containing protein</fullName>
    </recommendedName>
</protein>
<proteinExistence type="predicted"/>
<evidence type="ECO:0000313" key="1">
    <source>
        <dbReference type="EMBL" id="CAD0085346.1"/>
    </source>
</evidence>
<dbReference type="EMBL" id="CAIJEN010000004">
    <property type="protein sequence ID" value="CAD0085346.1"/>
    <property type="molecule type" value="Genomic_DNA"/>
</dbReference>
<dbReference type="SUPFAM" id="SSF56112">
    <property type="entry name" value="Protein kinase-like (PK-like)"/>
    <property type="match status" value="1"/>
</dbReference>
<name>A0A9N8JDD3_9PEZI</name>
<dbReference type="Proteomes" id="UP000716446">
    <property type="component" value="Unassembled WGS sequence"/>
</dbReference>
<evidence type="ECO:0000313" key="2">
    <source>
        <dbReference type="Proteomes" id="UP000716446"/>
    </source>
</evidence>
<accession>A0A9N8JDD3</accession>
<feature type="non-terminal residue" evidence="1">
    <location>
        <position position="161"/>
    </location>
</feature>
<dbReference type="AlphaFoldDB" id="A0A9N8JDD3"/>
<evidence type="ECO:0008006" key="3">
    <source>
        <dbReference type="Google" id="ProtNLM"/>
    </source>
</evidence>
<sequence length="161" mass="18463">MDLRLGRKLRFNVQEATCSQIDGRVVVKLARFSWEMPQLEQETQAYEWIKDTDIGPAFLAHLTEKGRTIGSVMEHIANARHAELEDLPLCRAALDRLHKLGIKYGDVNKHNILIRDEGVTLIDLDCAILYFWEESCSRLSQNFKTFLVEAGPCWTRASIMT</sequence>
<gene>
    <name evidence="1" type="ORF">AWRI4619_LOCUS3756</name>
</gene>
<organism evidence="1 2">
    <name type="scientific">Aureobasidium vineae</name>
    <dbReference type="NCBI Taxonomy" id="2773715"/>
    <lineage>
        <taxon>Eukaryota</taxon>
        <taxon>Fungi</taxon>
        <taxon>Dikarya</taxon>
        <taxon>Ascomycota</taxon>
        <taxon>Pezizomycotina</taxon>
        <taxon>Dothideomycetes</taxon>
        <taxon>Dothideomycetidae</taxon>
        <taxon>Dothideales</taxon>
        <taxon>Saccotheciaceae</taxon>
        <taxon>Aureobasidium</taxon>
    </lineage>
</organism>
<reference evidence="1" key="1">
    <citation type="submission" date="2020-06" db="EMBL/GenBank/DDBJ databases">
        <authorList>
            <person name="Onetto C."/>
        </authorList>
    </citation>
    <scope>NUCLEOTIDE SEQUENCE</scope>
</reference>
<keyword evidence="2" id="KW-1185">Reference proteome</keyword>
<dbReference type="InterPro" id="IPR011009">
    <property type="entry name" value="Kinase-like_dom_sf"/>
</dbReference>
<comment type="caution">
    <text evidence="1">The sequence shown here is derived from an EMBL/GenBank/DDBJ whole genome shotgun (WGS) entry which is preliminary data.</text>
</comment>